<dbReference type="Proteomes" id="UP001064048">
    <property type="component" value="Chromosome 17"/>
</dbReference>
<gene>
    <name evidence="1" type="ORF">MSG28_010040</name>
</gene>
<organism evidence="1 2">
    <name type="scientific">Choristoneura fumiferana</name>
    <name type="common">Spruce budworm moth</name>
    <name type="synonym">Archips fumiferana</name>
    <dbReference type="NCBI Taxonomy" id="7141"/>
    <lineage>
        <taxon>Eukaryota</taxon>
        <taxon>Metazoa</taxon>
        <taxon>Ecdysozoa</taxon>
        <taxon>Arthropoda</taxon>
        <taxon>Hexapoda</taxon>
        <taxon>Insecta</taxon>
        <taxon>Pterygota</taxon>
        <taxon>Neoptera</taxon>
        <taxon>Endopterygota</taxon>
        <taxon>Lepidoptera</taxon>
        <taxon>Glossata</taxon>
        <taxon>Ditrysia</taxon>
        <taxon>Tortricoidea</taxon>
        <taxon>Tortricidae</taxon>
        <taxon>Tortricinae</taxon>
        <taxon>Choristoneura</taxon>
    </lineage>
</organism>
<accession>A0ACC0KK23</accession>
<sequence length="520" mass="56616">MIVKLKYLRVFQLVPFWSEVVPDALGGAGQADSSRQQDQQHHVRSQGSDPDHLESGILEPLMLRSDNYISEKSSLYGVISSNSMKPGFPSGLTLQRRRGNEASGQVTIKLLDFEGKFTSAAPKVVGPCARSARIATTILLVNPAVKPQCLLCTVVFQRGDLLCWDDVLLVTRRGFLTVVLVTGVVAVVGGGSGGISSGGSPSPERRSDAGLSPCDKNILCSSVRPLLDIGLSHGTPLSTILGHSHPALASRPAKIIAPPSLRTSYATFADPWSPLKNSSTPTLAVEMLRNSKIEVPIVPSFSLLLILYWALLRLPRFCSASGMFADAGVEDFYAVMRKKSTSIIQRVRGSGNRILQMIADRLDSAVLGRFMDLHVRSGDRSLMSNLSLCAISSAGGGFRRGTACEEHETWTWCGGRGRHAHSQQVVFERKKERKKENNLFITAVTHYTGTYLIIQVVDMFMIWGNLPLMTGTAFLLFTNLAQATKIASVVVRRRTVGGIIADADQMLRGEEGRGREIVQR</sequence>
<dbReference type="EMBL" id="CM046117">
    <property type="protein sequence ID" value="KAI8436472.1"/>
    <property type="molecule type" value="Genomic_DNA"/>
</dbReference>
<protein>
    <submittedName>
        <fullName evidence="1">Uncharacterized protein</fullName>
    </submittedName>
</protein>
<comment type="caution">
    <text evidence="1">The sequence shown here is derived from an EMBL/GenBank/DDBJ whole genome shotgun (WGS) entry which is preliminary data.</text>
</comment>
<keyword evidence="2" id="KW-1185">Reference proteome</keyword>
<proteinExistence type="predicted"/>
<evidence type="ECO:0000313" key="2">
    <source>
        <dbReference type="Proteomes" id="UP001064048"/>
    </source>
</evidence>
<evidence type="ECO:0000313" key="1">
    <source>
        <dbReference type="EMBL" id="KAI8436472.1"/>
    </source>
</evidence>
<reference evidence="1 2" key="1">
    <citation type="journal article" date="2022" name="Genome Biol. Evol.">
        <title>The Spruce Budworm Genome: Reconstructing the Evolutionary History of Antifreeze Proteins.</title>
        <authorList>
            <person name="Beliveau C."/>
            <person name="Gagne P."/>
            <person name="Picq S."/>
            <person name="Vernygora O."/>
            <person name="Keeling C.I."/>
            <person name="Pinkney K."/>
            <person name="Doucet D."/>
            <person name="Wen F."/>
            <person name="Johnston J.S."/>
            <person name="Maaroufi H."/>
            <person name="Boyle B."/>
            <person name="Laroche J."/>
            <person name="Dewar K."/>
            <person name="Juretic N."/>
            <person name="Blackburn G."/>
            <person name="Nisole A."/>
            <person name="Brunet B."/>
            <person name="Brandao M."/>
            <person name="Lumley L."/>
            <person name="Duan J."/>
            <person name="Quan G."/>
            <person name="Lucarotti C.J."/>
            <person name="Roe A.D."/>
            <person name="Sperling F.A.H."/>
            <person name="Levesque R.C."/>
            <person name="Cusson M."/>
        </authorList>
    </citation>
    <scope>NUCLEOTIDE SEQUENCE [LARGE SCALE GENOMIC DNA]</scope>
    <source>
        <strain evidence="1">Glfc:IPQL:Cfum</strain>
    </source>
</reference>
<name>A0ACC0KK23_CHOFU</name>